<sequence>MAANFQKLQAASRAFWHSLRRSLRDHPHLLTSPSQPRIDDTFLVEFPKSGITWLTFLIASVNLQKSGVDRKPTFFAINDTVPDIHSSRHLPPPLPFPGHRMIKSHAPYNPLYNKVIYLVRDPRDVMASYHAFASKLGWYHGSLGEMIRDREFGIEAWCAHAQSWLTQTRPSVSFSVVRYEDLLADPAAVLRHVYELLGFAIEEDVIQKAVQAGSFSVMKENEAFCAEKNLTLPKDFTFVRKGGSSHKDAMTTEHTDYINRVAGDTMKVFGYTV</sequence>
<reference evidence="4 5" key="1">
    <citation type="submission" date="2017-01" db="EMBL/GenBank/DDBJ databases">
        <authorList>
            <person name="Mah S.A."/>
            <person name="Swanson W.J."/>
            <person name="Moy G.W."/>
            <person name="Vacquier V.D."/>
        </authorList>
    </citation>
    <scope>NUCLEOTIDE SEQUENCE [LARGE SCALE GENOMIC DNA]</scope>
    <source>
        <strain evidence="4 5">DSM 11589</strain>
    </source>
</reference>
<name>A0A1N7JAG0_9PROT</name>
<feature type="domain" description="Sulfotransferase" evidence="3">
    <location>
        <begin position="39"/>
        <end position="269"/>
    </location>
</feature>
<dbReference type="RefSeq" id="WP_076398968.1">
    <property type="nucleotide sequence ID" value="NZ_FTOA01000002.1"/>
</dbReference>
<evidence type="ECO:0000313" key="5">
    <source>
        <dbReference type="Proteomes" id="UP000185678"/>
    </source>
</evidence>
<gene>
    <name evidence="4" type="ORF">SAMN05421779_10232</name>
</gene>
<dbReference type="Proteomes" id="UP000185678">
    <property type="component" value="Unassembled WGS sequence"/>
</dbReference>
<evidence type="ECO:0000259" key="3">
    <source>
        <dbReference type="Pfam" id="PF00685"/>
    </source>
</evidence>
<proteinExistence type="inferred from homology"/>
<dbReference type="EMBL" id="FTOA01000002">
    <property type="protein sequence ID" value="SIS46315.1"/>
    <property type="molecule type" value="Genomic_DNA"/>
</dbReference>
<evidence type="ECO:0000313" key="4">
    <source>
        <dbReference type="EMBL" id="SIS46315.1"/>
    </source>
</evidence>
<protein>
    <submittedName>
        <fullName evidence="4">Sulfotransferase domain-containing protein</fullName>
    </submittedName>
</protein>
<dbReference type="PANTHER" id="PTHR11783">
    <property type="entry name" value="SULFOTRANSFERASE SULT"/>
    <property type="match status" value="1"/>
</dbReference>
<dbReference type="AlphaFoldDB" id="A0A1N7JAG0"/>
<comment type="similarity">
    <text evidence="1">Belongs to the sulfotransferase 1 family.</text>
</comment>
<keyword evidence="5" id="KW-1185">Reference proteome</keyword>
<dbReference type="GO" id="GO:0008146">
    <property type="term" value="F:sulfotransferase activity"/>
    <property type="evidence" value="ECO:0007669"/>
    <property type="project" value="InterPro"/>
</dbReference>
<dbReference type="STRING" id="80876.SAMN05421779_10232"/>
<evidence type="ECO:0000256" key="2">
    <source>
        <dbReference type="ARBA" id="ARBA00022679"/>
    </source>
</evidence>
<evidence type="ECO:0000256" key="1">
    <source>
        <dbReference type="ARBA" id="ARBA00005771"/>
    </source>
</evidence>
<dbReference type="OrthoDB" id="9804504at2"/>
<keyword evidence="2 4" id="KW-0808">Transferase</keyword>
<organism evidence="4 5">
    <name type="scientific">Insolitispirillum peregrinum</name>
    <dbReference type="NCBI Taxonomy" id="80876"/>
    <lineage>
        <taxon>Bacteria</taxon>
        <taxon>Pseudomonadati</taxon>
        <taxon>Pseudomonadota</taxon>
        <taxon>Alphaproteobacteria</taxon>
        <taxon>Rhodospirillales</taxon>
        <taxon>Novispirillaceae</taxon>
        <taxon>Insolitispirillum</taxon>
    </lineage>
</organism>
<accession>A0A1N7JAG0</accession>
<dbReference type="InterPro" id="IPR000863">
    <property type="entry name" value="Sulfotransferase_dom"/>
</dbReference>
<dbReference type="Pfam" id="PF00685">
    <property type="entry name" value="Sulfotransfer_1"/>
    <property type="match status" value="1"/>
</dbReference>
<dbReference type="SUPFAM" id="SSF52540">
    <property type="entry name" value="P-loop containing nucleoside triphosphate hydrolases"/>
    <property type="match status" value="1"/>
</dbReference>
<dbReference type="InterPro" id="IPR027417">
    <property type="entry name" value="P-loop_NTPase"/>
</dbReference>
<dbReference type="Gene3D" id="3.40.50.300">
    <property type="entry name" value="P-loop containing nucleotide triphosphate hydrolases"/>
    <property type="match status" value="1"/>
</dbReference>